<dbReference type="InterPro" id="IPR045518">
    <property type="entry name" value="2EXR"/>
</dbReference>
<dbReference type="RefSeq" id="XP_018078528.1">
    <property type="nucleotide sequence ID" value="XM_018218024.1"/>
</dbReference>
<dbReference type="AlphaFoldDB" id="A0A194XVC6"/>
<gene>
    <name evidence="3" type="ORF">LY89DRAFT_713079</name>
</gene>
<dbReference type="Pfam" id="PF20150">
    <property type="entry name" value="2EXR"/>
    <property type="match status" value="1"/>
</dbReference>
<dbReference type="GeneID" id="28827750"/>
<dbReference type="EMBL" id="KQ947404">
    <property type="protein sequence ID" value="KUJ24173.1"/>
    <property type="molecule type" value="Genomic_DNA"/>
</dbReference>
<keyword evidence="4" id="KW-1185">Reference proteome</keyword>
<evidence type="ECO:0000313" key="3">
    <source>
        <dbReference type="EMBL" id="KUJ24173.1"/>
    </source>
</evidence>
<protein>
    <recommendedName>
        <fullName evidence="2">2EXR domain-containing protein</fullName>
    </recommendedName>
</protein>
<evidence type="ECO:0000313" key="4">
    <source>
        <dbReference type="Proteomes" id="UP000070700"/>
    </source>
</evidence>
<organism evidence="3 4">
    <name type="scientific">Mollisia scopiformis</name>
    <name type="common">Conifer needle endophyte fungus</name>
    <name type="synonym">Phialocephala scopiformis</name>
    <dbReference type="NCBI Taxonomy" id="149040"/>
    <lineage>
        <taxon>Eukaryota</taxon>
        <taxon>Fungi</taxon>
        <taxon>Dikarya</taxon>
        <taxon>Ascomycota</taxon>
        <taxon>Pezizomycotina</taxon>
        <taxon>Leotiomycetes</taxon>
        <taxon>Helotiales</taxon>
        <taxon>Mollisiaceae</taxon>
        <taxon>Mollisia</taxon>
    </lineage>
</organism>
<feature type="compositionally biased region" description="Low complexity" evidence="1">
    <location>
        <begin position="21"/>
        <end position="30"/>
    </location>
</feature>
<evidence type="ECO:0000256" key="1">
    <source>
        <dbReference type="SAM" id="MobiDB-lite"/>
    </source>
</evidence>
<feature type="domain" description="2EXR" evidence="2">
    <location>
        <begin position="49"/>
        <end position="111"/>
    </location>
</feature>
<dbReference type="PANTHER" id="PTHR35910">
    <property type="entry name" value="2EXR DOMAIN-CONTAINING PROTEIN"/>
    <property type="match status" value="1"/>
</dbReference>
<evidence type="ECO:0000259" key="2">
    <source>
        <dbReference type="Pfam" id="PF20150"/>
    </source>
</evidence>
<accession>A0A194XVC6</accession>
<name>A0A194XVC6_MOLSC</name>
<dbReference type="PANTHER" id="PTHR35910:SF6">
    <property type="entry name" value="2EXR DOMAIN-CONTAINING PROTEIN"/>
    <property type="match status" value="1"/>
</dbReference>
<dbReference type="OrthoDB" id="3557569at2759"/>
<reference evidence="3 4" key="1">
    <citation type="submission" date="2015-10" db="EMBL/GenBank/DDBJ databases">
        <title>Full genome of DAOMC 229536 Phialocephala scopiformis, a fungal endophyte of spruce producing the potent anti-insectan compound rugulosin.</title>
        <authorList>
            <consortium name="DOE Joint Genome Institute"/>
            <person name="Walker A.K."/>
            <person name="Frasz S.L."/>
            <person name="Seifert K.A."/>
            <person name="Miller J.D."/>
            <person name="Mondo S.J."/>
            <person name="Labutti K."/>
            <person name="Lipzen A."/>
            <person name="Dockter R."/>
            <person name="Kennedy M."/>
            <person name="Grigoriev I.V."/>
            <person name="Spatafora J.W."/>
        </authorList>
    </citation>
    <scope>NUCLEOTIDE SEQUENCE [LARGE SCALE GENOMIC DNA]</scope>
    <source>
        <strain evidence="3 4">CBS 120377</strain>
    </source>
</reference>
<feature type="region of interest" description="Disordered" evidence="1">
    <location>
        <begin position="1"/>
        <end position="36"/>
    </location>
</feature>
<dbReference type="InParanoid" id="A0A194XVC6"/>
<sequence>MRHGTAMKSAKAPKKSEQTAKKTANKTASKTVKKTTKKTIRISKPLKEFTVFPKLPIELRLEIFGEAMPGPRVIEIMWANDHLYTDCPIPALLHTCAESRNLALKTFKKFKAVDDTISLVADDVAMPDEDKRAPRRLAVGFVKQDPARPIQPWRYWRSRTPGQLILFHESFTEMFQVYGKQLKDKMVVNGATEKLVDDLEFVGIDIIRSGMKSPRVRNH</sequence>
<dbReference type="KEGG" id="psco:LY89DRAFT_713079"/>
<proteinExistence type="predicted"/>
<dbReference type="Proteomes" id="UP000070700">
    <property type="component" value="Unassembled WGS sequence"/>
</dbReference>